<sequence length="281" mass="30545">MSNHKELGELGDLDKAKNLAKKEQVQETLSSVAPGNQKVEGKTEGQLGKSEHAKTEGQLGKTEGKTEGQLGKTEGQLGKTEGQLGKSEGQLGKVVGQAGKTEGQLRKDHLKTEGDLGKTEGQLGKTEGQLGKTEGDTGKRQLWAIKAYLCDRRISNNMPSNTEKKEFGPEDVPSQEDTQKLQESIRGILNPDGKNDTMDGYINNTFSYVQDMLNKVANAQDKDAASKEIADDIVSKFKGWADGQKQDREDRQNARLEAQGKEAQGKDDQGQDDQGISEKDA</sequence>
<feature type="region of interest" description="Disordered" evidence="1">
    <location>
        <begin position="1"/>
        <end position="137"/>
    </location>
</feature>
<gene>
    <name evidence="2" type="ORF">CA3LBN_000179</name>
</gene>
<organism evidence="2 3">
    <name type="scientific">Candidozyma haemuli</name>
    <dbReference type="NCBI Taxonomy" id="45357"/>
    <lineage>
        <taxon>Eukaryota</taxon>
        <taxon>Fungi</taxon>
        <taxon>Dikarya</taxon>
        <taxon>Ascomycota</taxon>
        <taxon>Saccharomycotina</taxon>
        <taxon>Pichiomycetes</taxon>
        <taxon>Metschnikowiaceae</taxon>
        <taxon>Candidozyma</taxon>
    </lineage>
</organism>
<feature type="compositionally biased region" description="Basic and acidic residues" evidence="1">
    <location>
        <begin position="39"/>
        <end position="55"/>
    </location>
</feature>
<feature type="compositionally biased region" description="Basic and acidic residues" evidence="1">
    <location>
        <begin position="103"/>
        <end position="118"/>
    </location>
</feature>
<protein>
    <submittedName>
        <fullName evidence="2">Uncharacterized protein</fullName>
    </submittedName>
</protein>
<feature type="region of interest" description="Disordered" evidence="1">
    <location>
        <begin position="238"/>
        <end position="281"/>
    </location>
</feature>
<evidence type="ECO:0000313" key="2">
    <source>
        <dbReference type="EMBL" id="QWU85961.1"/>
    </source>
</evidence>
<evidence type="ECO:0000256" key="1">
    <source>
        <dbReference type="SAM" id="MobiDB-lite"/>
    </source>
</evidence>
<feature type="region of interest" description="Disordered" evidence="1">
    <location>
        <begin position="155"/>
        <end position="197"/>
    </location>
</feature>
<accession>A0ABX8I5D5</accession>
<dbReference type="EMBL" id="CP076661">
    <property type="protein sequence ID" value="QWU85961.1"/>
    <property type="molecule type" value="Genomic_DNA"/>
</dbReference>
<reference evidence="2 3" key="1">
    <citation type="submission" date="2021-06" db="EMBL/GenBank/DDBJ databases">
        <title>Candida outbreak in Lebanon.</title>
        <authorList>
            <person name="Finianos M."/>
        </authorList>
    </citation>
    <scope>NUCLEOTIDE SEQUENCE [LARGE SCALE GENOMIC DNA]</scope>
    <source>
        <strain evidence="2">CA3LBN</strain>
    </source>
</reference>
<keyword evidence="3" id="KW-1185">Reference proteome</keyword>
<dbReference type="Proteomes" id="UP000825434">
    <property type="component" value="Chromosome 1"/>
</dbReference>
<evidence type="ECO:0000313" key="3">
    <source>
        <dbReference type="Proteomes" id="UP000825434"/>
    </source>
</evidence>
<feature type="compositionally biased region" description="Basic and acidic residues" evidence="1">
    <location>
        <begin position="1"/>
        <end position="25"/>
    </location>
</feature>
<feature type="compositionally biased region" description="Basic and acidic residues" evidence="1">
    <location>
        <begin position="244"/>
        <end position="269"/>
    </location>
</feature>
<name>A0ABX8I5D5_9ASCO</name>
<proteinExistence type="predicted"/>